<dbReference type="PANTHER" id="PTHR46211:SF14">
    <property type="entry name" value="GLYCEROPHOSPHODIESTER PHOSPHODIESTERASE"/>
    <property type="match status" value="1"/>
</dbReference>
<proteinExistence type="predicted"/>
<dbReference type="InterPro" id="IPR017946">
    <property type="entry name" value="PLC-like_Pdiesterase_TIM-brl"/>
</dbReference>
<gene>
    <name evidence="4" type="ORF">IAC58_00320</name>
</gene>
<accession>A0A9D9GWM8</accession>
<dbReference type="Pfam" id="PF03009">
    <property type="entry name" value="GDPD"/>
    <property type="match status" value="1"/>
</dbReference>
<organism evidence="4 5">
    <name type="scientific">Candidatus Onthovivens merdipullorum</name>
    <dbReference type="NCBI Taxonomy" id="2840889"/>
    <lineage>
        <taxon>Bacteria</taxon>
        <taxon>Bacillati</taxon>
        <taxon>Bacillota</taxon>
        <taxon>Bacilli</taxon>
        <taxon>Bacillales</taxon>
        <taxon>Candidatus Onthovivens</taxon>
    </lineage>
</organism>
<keyword evidence="2" id="KW-0732">Signal</keyword>
<evidence type="ECO:0000259" key="3">
    <source>
        <dbReference type="PROSITE" id="PS51704"/>
    </source>
</evidence>
<name>A0A9D9GWM8_9BACL</name>
<dbReference type="GO" id="GO:0006629">
    <property type="term" value="P:lipid metabolic process"/>
    <property type="evidence" value="ECO:0007669"/>
    <property type="project" value="InterPro"/>
</dbReference>
<protein>
    <recommendedName>
        <fullName evidence="3">GP-PDE domain-containing protein</fullName>
    </recommendedName>
</protein>
<keyword evidence="1" id="KW-1133">Transmembrane helix</keyword>
<evidence type="ECO:0000256" key="2">
    <source>
        <dbReference type="SAM" id="SignalP"/>
    </source>
</evidence>
<dbReference type="AlphaFoldDB" id="A0A9D9GWM8"/>
<dbReference type="Gene3D" id="3.20.20.190">
    <property type="entry name" value="Phosphatidylinositol (PI) phosphodiesterase"/>
    <property type="match status" value="1"/>
</dbReference>
<dbReference type="GO" id="GO:0008081">
    <property type="term" value="F:phosphoric diester hydrolase activity"/>
    <property type="evidence" value="ECO:0007669"/>
    <property type="project" value="InterPro"/>
</dbReference>
<comment type="caution">
    <text evidence="4">The sequence shown here is derived from an EMBL/GenBank/DDBJ whole genome shotgun (WGS) entry which is preliminary data.</text>
</comment>
<feature type="signal peptide" evidence="2">
    <location>
        <begin position="1"/>
        <end position="21"/>
    </location>
</feature>
<dbReference type="EMBL" id="JADIMY010000004">
    <property type="protein sequence ID" value="MBO8426997.1"/>
    <property type="molecule type" value="Genomic_DNA"/>
</dbReference>
<dbReference type="CDD" id="cd08566">
    <property type="entry name" value="GDPD_AtGDE_like"/>
    <property type="match status" value="1"/>
</dbReference>
<evidence type="ECO:0000313" key="4">
    <source>
        <dbReference type="EMBL" id="MBO8426997.1"/>
    </source>
</evidence>
<reference evidence="4" key="1">
    <citation type="submission" date="2020-10" db="EMBL/GenBank/DDBJ databases">
        <authorList>
            <person name="Gilroy R."/>
        </authorList>
    </citation>
    <scope>NUCLEOTIDE SEQUENCE</scope>
    <source>
        <strain evidence="4">11159</strain>
    </source>
</reference>
<dbReference type="Proteomes" id="UP000823613">
    <property type="component" value="Unassembled WGS sequence"/>
</dbReference>
<reference evidence="4" key="2">
    <citation type="journal article" date="2021" name="PeerJ">
        <title>Extensive microbial diversity within the chicken gut microbiome revealed by metagenomics and culture.</title>
        <authorList>
            <person name="Gilroy R."/>
            <person name="Ravi A."/>
            <person name="Getino M."/>
            <person name="Pursley I."/>
            <person name="Horton D.L."/>
            <person name="Alikhan N.F."/>
            <person name="Baker D."/>
            <person name="Gharbi K."/>
            <person name="Hall N."/>
            <person name="Watson M."/>
            <person name="Adriaenssens E.M."/>
            <person name="Foster-Nyarko E."/>
            <person name="Jarju S."/>
            <person name="Secka A."/>
            <person name="Antonio M."/>
            <person name="Oren A."/>
            <person name="Chaudhuri R.R."/>
            <person name="La Ragione R."/>
            <person name="Hildebrand F."/>
            <person name="Pallen M.J."/>
        </authorList>
    </citation>
    <scope>NUCLEOTIDE SEQUENCE</scope>
    <source>
        <strain evidence="4">11159</strain>
    </source>
</reference>
<keyword evidence="1" id="KW-0812">Transmembrane</keyword>
<evidence type="ECO:0000256" key="1">
    <source>
        <dbReference type="SAM" id="Phobius"/>
    </source>
</evidence>
<dbReference type="SUPFAM" id="SSF51695">
    <property type="entry name" value="PLC-like phosphodiesterases"/>
    <property type="match status" value="1"/>
</dbReference>
<feature type="transmembrane region" description="Helical" evidence="1">
    <location>
        <begin position="617"/>
        <end position="642"/>
    </location>
</feature>
<sequence length="649" mass="72365">MKKIGFLFVLTLSLFSMSLSTKINNYQINNNFSKEAINNGVIEKSFNDTIKPKTNLLSPVFANTFINSLDDLISYSESETSRPSNIILKINKDLNLIDENNNLLTNDLFSSGMSFLYAYNTYIKEKMLPVIYFDNEEVKNSLSNFLDTTLCPIDMALCSNNPSLLKSIRSTNNGSMVRGILDLKDTTNFNKEEAIKLANTSFANTIILSEAQASEEVIRYLESRFKSVWVNTSSDTSELEIAKLITDGVYGIISPKVKEALNVFTYFENTDNKTKNVNRPSFNIAHRGNPITNYTNSLEGFIESYERGATHIELDVMSTTDNKLVVMHDNSLAVSTNGYGYVSNMSSEEIKQFKITKNANGMEIGEGVNIPFLDDVFKEFKGNNKIIIVEIKDSNPNTVSNLKTYLDEYDMYDQVVIIAFDNNQLIRCKDLIPEVPCATLNNMNNTMFNDITATGVAGLNLNNYGNDFNKGVFNEDFDFDLAERGFLGYYWTYSNVSEIYNGLSNGVVGITNDYPTTMELFPTKLVVNDELGVTSVENLLDATFEVNYLMYNGKISEKTLEAKPFIYEENSDGTISAILQGLFLGPSGSPRYRGVYFSDVITIKVGSESGSPQKTNLGLILGISIPLGVILLGGGIALFFVIRKKKVGK</sequence>
<feature type="domain" description="GP-PDE" evidence="3">
    <location>
        <begin position="281"/>
        <end position="522"/>
    </location>
</feature>
<dbReference type="PROSITE" id="PS51704">
    <property type="entry name" value="GP_PDE"/>
    <property type="match status" value="1"/>
</dbReference>
<feature type="chain" id="PRO_5039567463" description="GP-PDE domain-containing protein" evidence="2">
    <location>
        <begin position="22"/>
        <end position="649"/>
    </location>
</feature>
<keyword evidence="1" id="KW-0472">Membrane</keyword>
<dbReference type="InterPro" id="IPR030395">
    <property type="entry name" value="GP_PDE_dom"/>
</dbReference>
<evidence type="ECO:0000313" key="5">
    <source>
        <dbReference type="Proteomes" id="UP000823613"/>
    </source>
</evidence>
<dbReference type="PANTHER" id="PTHR46211">
    <property type="entry name" value="GLYCEROPHOSPHORYL DIESTER PHOSPHODIESTERASE"/>
    <property type="match status" value="1"/>
</dbReference>